<feature type="transmembrane region" description="Helical" evidence="7">
    <location>
        <begin position="255"/>
        <end position="273"/>
    </location>
</feature>
<proteinExistence type="predicted"/>
<dbReference type="RefSeq" id="WP_086071366.1">
    <property type="nucleotide sequence ID" value="NZ_CP021109.1"/>
</dbReference>
<dbReference type="InterPro" id="IPR036259">
    <property type="entry name" value="MFS_trans_sf"/>
</dbReference>
<dbReference type="PANTHER" id="PTHR23513">
    <property type="entry name" value="INTEGRAL MEMBRANE EFFLUX PROTEIN-RELATED"/>
    <property type="match status" value="1"/>
</dbReference>
<gene>
    <name evidence="8" type="ORF">CAL13_02135</name>
</gene>
<dbReference type="Proteomes" id="UP000194139">
    <property type="component" value="Chromosome"/>
</dbReference>
<dbReference type="CDD" id="cd06173">
    <property type="entry name" value="MFS_MefA_like"/>
    <property type="match status" value="1"/>
</dbReference>
<feature type="transmembrane region" description="Helical" evidence="7">
    <location>
        <begin position="378"/>
        <end position="395"/>
    </location>
</feature>
<evidence type="ECO:0000256" key="7">
    <source>
        <dbReference type="SAM" id="Phobius"/>
    </source>
</evidence>
<dbReference type="Gene3D" id="1.20.1250.20">
    <property type="entry name" value="MFS general substrate transporter like domains"/>
    <property type="match status" value="1"/>
</dbReference>
<evidence type="ECO:0000256" key="3">
    <source>
        <dbReference type="ARBA" id="ARBA00022475"/>
    </source>
</evidence>
<reference evidence="8 9" key="1">
    <citation type="submission" date="2017-05" db="EMBL/GenBank/DDBJ databases">
        <title>Complete and WGS of Bordetella genogroups.</title>
        <authorList>
            <person name="Spilker T."/>
            <person name="LiPuma J."/>
        </authorList>
    </citation>
    <scope>NUCLEOTIDE SEQUENCE [LARGE SCALE GENOMIC DNA]</scope>
    <source>
        <strain evidence="8 9">AU17164</strain>
    </source>
</reference>
<name>A0A1W6YVX6_9BORD</name>
<keyword evidence="9" id="KW-1185">Reference proteome</keyword>
<dbReference type="PANTHER" id="PTHR23513:SF6">
    <property type="entry name" value="MAJOR FACILITATOR SUPERFAMILY ASSOCIATED DOMAIN-CONTAINING PROTEIN"/>
    <property type="match status" value="1"/>
</dbReference>
<protein>
    <recommendedName>
        <fullName evidence="10">MFS transporter</fullName>
    </recommendedName>
</protein>
<keyword evidence="2" id="KW-0813">Transport</keyword>
<evidence type="ECO:0000313" key="9">
    <source>
        <dbReference type="Proteomes" id="UP000194139"/>
    </source>
</evidence>
<keyword evidence="4 7" id="KW-0812">Transmembrane</keyword>
<keyword evidence="6 7" id="KW-0472">Membrane</keyword>
<evidence type="ECO:0000313" key="8">
    <source>
        <dbReference type="EMBL" id="ARP85148.1"/>
    </source>
</evidence>
<keyword evidence="5 7" id="KW-1133">Transmembrane helix</keyword>
<evidence type="ECO:0000256" key="6">
    <source>
        <dbReference type="ARBA" id="ARBA00023136"/>
    </source>
</evidence>
<organism evidence="8 9">
    <name type="scientific">Bordetella genomosp. 9</name>
    <dbReference type="NCBI Taxonomy" id="1416803"/>
    <lineage>
        <taxon>Bacteria</taxon>
        <taxon>Pseudomonadati</taxon>
        <taxon>Pseudomonadota</taxon>
        <taxon>Betaproteobacteria</taxon>
        <taxon>Burkholderiales</taxon>
        <taxon>Alcaligenaceae</taxon>
        <taxon>Bordetella</taxon>
    </lineage>
</organism>
<evidence type="ECO:0000256" key="4">
    <source>
        <dbReference type="ARBA" id="ARBA00022692"/>
    </source>
</evidence>
<evidence type="ECO:0000256" key="5">
    <source>
        <dbReference type="ARBA" id="ARBA00022989"/>
    </source>
</evidence>
<comment type="subcellular location">
    <subcellularLocation>
        <location evidence="1">Cell membrane</location>
        <topology evidence="1">Multi-pass membrane protein</topology>
    </subcellularLocation>
</comment>
<dbReference type="Pfam" id="PF05977">
    <property type="entry name" value="MFS_3"/>
    <property type="match status" value="1"/>
</dbReference>
<feature type="transmembrane region" description="Helical" evidence="7">
    <location>
        <begin position="221"/>
        <end position="243"/>
    </location>
</feature>
<keyword evidence="3" id="KW-1003">Cell membrane</keyword>
<feature type="transmembrane region" description="Helical" evidence="7">
    <location>
        <begin position="346"/>
        <end position="372"/>
    </location>
</feature>
<feature type="transmembrane region" description="Helical" evidence="7">
    <location>
        <begin position="285"/>
        <end position="306"/>
    </location>
</feature>
<dbReference type="GO" id="GO:0005886">
    <property type="term" value="C:plasma membrane"/>
    <property type="evidence" value="ECO:0007669"/>
    <property type="project" value="UniProtKB-SubCell"/>
</dbReference>
<dbReference type="InterPro" id="IPR010290">
    <property type="entry name" value="TM_effector"/>
</dbReference>
<evidence type="ECO:0000256" key="2">
    <source>
        <dbReference type="ARBA" id="ARBA00022448"/>
    </source>
</evidence>
<sequence length="409" mass="42242">MKIADRPGAAFRRFAVSNLCAQAAEQIGLATAPIIAVYLFQATARETAMLQMVQSAPFLLMAIPAGMLADRTSPRAMLIGAELIRSASVSIILLLLFSDTLTLSYLAALGFLGAAGTVGYNVTAPGTTPMLVDRADLPVANSRLELARSVAFTAGPGIAGLFYHATGGAASYAIALVLSSTAAGMAATLPLQRRPAAQRRHVLHELSEGCRFTFLNPHLRPVLMTAVVFNVSWFILQASFVPFAAQRLNMNAADVGAAMAIYGVGMVCGALITPRLARALPFGMLITVGPIGGLLGAVLMASAIWLPVIALAWAGFFFFGAGPVVWAATTATLRQAVTPASLMGRVSAVVTTCTFGARPIGGFAAAVIAAAYGPSACILAAAAGFFVQAAIILYSDIRRLTAIPAPGTA</sequence>
<feature type="transmembrane region" description="Helical" evidence="7">
    <location>
        <begin position="312"/>
        <end position="334"/>
    </location>
</feature>
<accession>A0A1W6YVX6</accession>
<feature type="transmembrane region" description="Helical" evidence="7">
    <location>
        <begin position="169"/>
        <end position="191"/>
    </location>
</feature>
<evidence type="ECO:0000256" key="1">
    <source>
        <dbReference type="ARBA" id="ARBA00004651"/>
    </source>
</evidence>
<dbReference type="SUPFAM" id="SSF103473">
    <property type="entry name" value="MFS general substrate transporter"/>
    <property type="match status" value="1"/>
</dbReference>
<feature type="transmembrane region" description="Helical" evidence="7">
    <location>
        <begin position="48"/>
        <end position="69"/>
    </location>
</feature>
<evidence type="ECO:0008006" key="10">
    <source>
        <dbReference type="Google" id="ProtNLM"/>
    </source>
</evidence>
<dbReference type="EMBL" id="CP021109">
    <property type="protein sequence ID" value="ARP85148.1"/>
    <property type="molecule type" value="Genomic_DNA"/>
</dbReference>
<dbReference type="AlphaFoldDB" id="A0A1W6YVX6"/>